<reference evidence="5" key="1">
    <citation type="journal article" date="2023" name="Genome Biol. Evol.">
        <title>First Whole Genome Sequence and Flow Cytometry Genome Size Data for the Lichen-Forming Fungus Ramalina farinacea (Ascomycota).</title>
        <authorList>
            <person name="Llewellyn T."/>
            <person name="Mian S."/>
            <person name="Hill R."/>
            <person name="Leitch I.J."/>
            <person name="Gaya E."/>
        </authorList>
    </citation>
    <scope>NUCLEOTIDE SEQUENCE</scope>
    <source>
        <strain evidence="5">LIQ254RAFAR</strain>
    </source>
</reference>
<dbReference type="SFLD" id="SFLDS00019">
    <property type="entry name" value="Glutathione_Transferase_(cytos"/>
    <property type="match status" value="1"/>
</dbReference>
<dbReference type="GO" id="GO:0004364">
    <property type="term" value="F:glutathione transferase activity"/>
    <property type="evidence" value="ECO:0007669"/>
    <property type="project" value="InterPro"/>
</dbReference>
<dbReference type="PROSITE" id="PS50405">
    <property type="entry name" value="GST_CTER"/>
    <property type="match status" value="1"/>
</dbReference>
<dbReference type="PANTHER" id="PTHR32419">
    <property type="entry name" value="GLUTATHIONYL-HYDROQUINONE REDUCTASE"/>
    <property type="match status" value="1"/>
</dbReference>
<dbReference type="Pfam" id="PF13409">
    <property type="entry name" value="GST_N_2"/>
    <property type="match status" value="1"/>
</dbReference>
<evidence type="ECO:0000256" key="1">
    <source>
        <dbReference type="PIRSR" id="PIRSR015753-1"/>
    </source>
</evidence>
<dbReference type="EMBL" id="JAPUFD010000012">
    <property type="protein sequence ID" value="MDI1490700.1"/>
    <property type="molecule type" value="Genomic_DNA"/>
</dbReference>
<feature type="binding site" evidence="2">
    <location>
        <begin position="136"/>
        <end position="137"/>
    </location>
    <ligand>
        <name>glutathione</name>
        <dbReference type="ChEBI" id="CHEBI:57925"/>
    </ligand>
</feature>
<evidence type="ECO:0000256" key="2">
    <source>
        <dbReference type="PIRSR" id="PIRSR015753-2"/>
    </source>
</evidence>
<keyword evidence="6" id="KW-1185">Reference proteome</keyword>
<dbReference type="SFLD" id="SFLDG01206">
    <property type="entry name" value="Xi.1"/>
    <property type="match status" value="1"/>
</dbReference>
<feature type="site" description="Lowers pKa of active site Cys" evidence="3">
    <location>
        <position position="303"/>
    </location>
</feature>
<feature type="active site" description="Proton donor/acceptor" evidence="1">
    <location>
        <position position="191"/>
    </location>
</feature>
<dbReference type="Proteomes" id="UP001161017">
    <property type="component" value="Unassembled WGS sequence"/>
</dbReference>
<feature type="active site" description="Nucleophile" evidence="1">
    <location>
        <position position="51"/>
    </location>
</feature>
<dbReference type="CDD" id="cd03190">
    <property type="entry name" value="GST_C_Omega_like"/>
    <property type="match status" value="1"/>
</dbReference>
<dbReference type="InterPro" id="IPR047047">
    <property type="entry name" value="GST_Omega-like_C"/>
</dbReference>
<dbReference type="Pfam" id="PF13410">
    <property type="entry name" value="GST_C_2"/>
    <property type="match status" value="1"/>
</dbReference>
<dbReference type="SUPFAM" id="SSF47616">
    <property type="entry name" value="GST C-terminal domain-like"/>
    <property type="match status" value="1"/>
</dbReference>
<protein>
    <recommendedName>
        <fullName evidence="4">GST C-terminal domain-containing protein</fullName>
    </recommendedName>
</protein>
<dbReference type="SFLD" id="SFLDG01148">
    <property type="entry name" value="Xi_(cytGST)"/>
    <property type="match status" value="1"/>
</dbReference>
<dbReference type="InterPro" id="IPR010987">
    <property type="entry name" value="Glutathione-S-Trfase_C-like"/>
</dbReference>
<organism evidence="5 6">
    <name type="scientific">Ramalina farinacea</name>
    <dbReference type="NCBI Taxonomy" id="258253"/>
    <lineage>
        <taxon>Eukaryota</taxon>
        <taxon>Fungi</taxon>
        <taxon>Dikarya</taxon>
        <taxon>Ascomycota</taxon>
        <taxon>Pezizomycotina</taxon>
        <taxon>Lecanoromycetes</taxon>
        <taxon>OSLEUM clade</taxon>
        <taxon>Lecanoromycetidae</taxon>
        <taxon>Lecanorales</taxon>
        <taxon>Lecanorineae</taxon>
        <taxon>Ramalinaceae</taxon>
        <taxon>Ramalina</taxon>
    </lineage>
</organism>
<dbReference type="InterPro" id="IPR016639">
    <property type="entry name" value="GST_Omega/GSH"/>
</dbReference>
<gene>
    <name evidence="5" type="ORF">OHK93_001904</name>
</gene>
<evidence type="ECO:0000313" key="6">
    <source>
        <dbReference type="Proteomes" id="UP001161017"/>
    </source>
</evidence>
<evidence type="ECO:0000313" key="5">
    <source>
        <dbReference type="EMBL" id="MDI1490700.1"/>
    </source>
</evidence>
<dbReference type="InterPro" id="IPR040079">
    <property type="entry name" value="Glutathione_S-Trfase"/>
</dbReference>
<evidence type="ECO:0000256" key="3">
    <source>
        <dbReference type="PIRSR" id="PIRSR015753-3"/>
    </source>
</evidence>
<dbReference type="PIRSF" id="PIRSF015753">
    <property type="entry name" value="GST"/>
    <property type="match status" value="1"/>
</dbReference>
<dbReference type="Gene3D" id="3.40.30.10">
    <property type="entry name" value="Glutaredoxin"/>
    <property type="match status" value="1"/>
</dbReference>
<dbReference type="InterPro" id="IPR036282">
    <property type="entry name" value="Glutathione-S-Trfase_C_sf"/>
</dbReference>
<comment type="caution">
    <text evidence="5">The sequence shown here is derived from an EMBL/GenBank/DDBJ whole genome shotgun (WGS) entry which is preliminary data.</text>
</comment>
<dbReference type="Gene3D" id="1.20.1050.10">
    <property type="match status" value="1"/>
</dbReference>
<dbReference type="InterPro" id="IPR004045">
    <property type="entry name" value="Glutathione_S-Trfase_N"/>
</dbReference>
<feature type="binding site" evidence="2">
    <location>
        <begin position="118"/>
        <end position="121"/>
    </location>
    <ligand>
        <name>glutathione</name>
        <dbReference type="ChEBI" id="CHEBI:57925"/>
    </ligand>
</feature>
<dbReference type="SUPFAM" id="SSF52833">
    <property type="entry name" value="Thioredoxin-like"/>
    <property type="match status" value="1"/>
</dbReference>
<feature type="domain" description="GST C-terminal" evidence="4">
    <location>
        <begin position="168"/>
        <end position="304"/>
    </location>
</feature>
<feature type="site" description="Lowers pKa of active site Cys" evidence="3">
    <location>
        <position position="252"/>
    </location>
</feature>
<evidence type="ECO:0000259" key="4">
    <source>
        <dbReference type="PROSITE" id="PS50405"/>
    </source>
</evidence>
<name>A0AA43QUS9_9LECA</name>
<dbReference type="InterPro" id="IPR036249">
    <property type="entry name" value="Thioredoxin-like_sf"/>
</dbReference>
<proteinExistence type="predicted"/>
<dbReference type="PANTHER" id="PTHR32419:SF25">
    <property type="entry name" value="GLUTATHIONE S-TRANSFERASE (EUROFUNG)"/>
    <property type="match status" value="1"/>
</dbReference>
<accession>A0AA43QUS9</accession>
<sequence>MAEKAPIHKHADADGQFRRKASQFRNTISKDPGAEFPAEKDRYALYLNIGCPWAHRTNLVRSLKGLDDIIQLITCGFELTKEGWLFTGEHGSLEKDPLYGFTKLSELYYKADPQYEGRFTVPTLWDKKKETIVNNESSEIIRMLFTEFDDLLPEPLRESAHPFGGYYPEKLRPEIDAMNEWVYDTVNNGVYKCGFATTQGAYESHVTPLFDSLDRLEEHLHQPGHHPFLFGNAVTEADIRLYTTLVRFDVAYHNIFKCNLKMIRHDYPGLSRWLRTLYWNGAKVKNGQAFKDTVDFWVYKYGYLKAKGRQEQDDNLIIPKGPLPDIQPLEKADQSVIDFFMV</sequence>
<dbReference type="GO" id="GO:0005737">
    <property type="term" value="C:cytoplasm"/>
    <property type="evidence" value="ECO:0007669"/>
    <property type="project" value="TreeGrafter"/>
</dbReference>
<dbReference type="AlphaFoldDB" id="A0AA43QUS9"/>
<feature type="binding site" evidence="2">
    <location>
        <position position="84"/>
    </location>
    <ligand>
        <name>glutathione</name>
        <dbReference type="ChEBI" id="CHEBI:57925"/>
    </ligand>
</feature>